<dbReference type="PANTHER" id="PTHR44688:SF16">
    <property type="entry name" value="DNA-BINDING TRANSCRIPTIONAL ACTIVATOR DEVR_DOSR"/>
    <property type="match status" value="1"/>
</dbReference>
<keyword evidence="1" id="KW-0805">Transcription regulation</keyword>
<evidence type="ECO:0000256" key="4">
    <source>
        <dbReference type="SAM" id="MobiDB-lite"/>
    </source>
</evidence>
<evidence type="ECO:0000256" key="1">
    <source>
        <dbReference type="ARBA" id="ARBA00023015"/>
    </source>
</evidence>
<dbReference type="CDD" id="cd06170">
    <property type="entry name" value="LuxR_C_like"/>
    <property type="match status" value="1"/>
</dbReference>
<keyword evidence="7" id="KW-1185">Reference proteome</keyword>
<organism evidence="6 7">
    <name type="scientific">Pseudaquabacterium pictum</name>
    <dbReference type="NCBI Taxonomy" id="2315236"/>
    <lineage>
        <taxon>Bacteria</taxon>
        <taxon>Pseudomonadati</taxon>
        <taxon>Pseudomonadota</taxon>
        <taxon>Betaproteobacteria</taxon>
        <taxon>Burkholderiales</taxon>
        <taxon>Sphaerotilaceae</taxon>
        <taxon>Pseudaquabacterium</taxon>
    </lineage>
</organism>
<evidence type="ECO:0000259" key="5">
    <source>
        <dbReference type="PROSITE" id="PS50043"/>
    </source>
</evidence>
<evidence type="ECO:0000313" key="7">
    <source>
        <dbReference type="Proteomes" id="UP000301751"/>
    </source>
</evidence>
<reference evidence="7" key="1">
    <citation type="submission" date="2019-03" db="EMBL/GenBank/DDBJ databases">
        <title>Aquabacterium pictum sp.nov., the first bacteriochlorophyll a-containing freshwater bacterium in the genus Aquabacterium of the class Betaproteobacteria.</title>
        <authorList>
            <person name="Hirose S."/>
            <person name="Tank M."/>
            <person name="Hara E."/>
            <person name="Tamaki H."/>
            <person name="Takaichi S."/>
            <person name="Haruta S."/>
            <person name="Hanada S."/>
        </authorList>
    </citation>
    <scope>NUCLEOTIDE SEQUENCE [LARGE SCALE GENOMIC DNA]</scope>
    <source>
        <strain evidence="7">W35</strain>
    </source>
</reference>
<dbReference type="PRINTS" id="PR00038">
    <property type="entry name" value="HTHLUXR"/>
</dbReference>
<accession>A0A480AVU2</accession>
<dbReference type="GO" id="GO:0003677">
    <property type="term" value="F:DNA binding"/>
    <property type="evidence" value="ECO:0007669"/>
    <property type="project" value="UniProtKB-KW"/>
</dbReference>
<gene>
    <name evidence="6" type="ORF">AQPW35_19890</name>
</gene>
<feature type="domain" description="HTH luxR-type" evidence="5">
    <location>
        <begin position="218"/>
        <end position="283"/>
    </location>
</feature>
<dbReference type="Gene3D" id="1.10.10.10">
    <property type="entry name" value="Winged helix-like DNA-binding domain superfamily/Winged helix DNA-binding domain"/>
    <property type="match status" value="1"/>
</dbReference>
<keyword evidence="2" id="KW-0238">DNA-binding</keyword>
<feature type="region of interest" description="Disordered" evidence="4">
    <location>
        <begin position="201"/>
        <end position="222"/>
    </location>
</feature>
<protein>
    <recommendedName>
        <fullName evidence="5">HTH luxR-type domain-containing protein</fullName>
    </recommendedName>
</protein>
<keyword evidence="3" id="KW-0804">Transcription</keyword>
<dbReference type="InterPro" id="IPR000792">
    <property type="entry name" value="Tscrpt_reg_LuxR_C"/>
</dbReference>
<evidence type="ECO:0000313" key="6">
    <source>
        <dbReference type="EMBL" id="GCL62908.1"/>
    </source>
</evidence>
<dbReference type="SUPFAM" id="SSF46894">
    <property type="entry name" value="C-terminal effector domain of the bipartite response regulators"/>
    <property type="match status" value="1"/>
</dbReference>
<dbReference type="RefSeq" id="WP_137732664.1">
    <property type="nucleotide sequence ID" value="NZ_BJCL01000004.1"/>
</dbReference>
<sequence length="294" mass="31699">MTPSPDHLPLPRPQPVPLLLSTDQAQSLVRLMEAAPAVHRRYQFFVWAQSHVQPLVPHQLLVCGHYQRQRRGVVFDTFHSVVLSGALLAALNDAEGALMRAISQAWVDGRGHPLRLALAGLPAAARPAAELMARELGTAGLLVHGVARPQRPADIESLFIFGTTGSPPAAADTRLQACLDLLLPQLHRTWQRVVGTESDLLRPGLPSAERPPATRPAELPARSAVTPRECQILAWVREGKSNQQIADALAISPLTVKNHVQKILRKLQASNRAQAVAIAMDLGLLGDAGSRGIA</sequence>
<dbReference type="Pfam" id="PF00196">
    <property type="entry name" value="GerE"/>
    <property type="match status" value="1"/>
</dbReference>
<dbReference type="SMART" id="SM00421">
    <property type="entry name" value="HTH_LUXR"/>
    <property type="match status" value="1"/>
</dbReference>
<evidence type="ECO:0000256" key="2">
    <source>
        <dbReference type="ARBA" id="ARBA00023125"/>
    </source>
</evidence>
<dbReference type="PROSITE" id="PS50043">
    <property type="entry name" value="HTH_LUXR_2"/>
    <property type="match status" value="1"/>
</dbReference>
<name>A0A480AVU2_9BURK</name>
<dbReference type="GO" id="GO:0006355">
    <property type="term" value="P:regulation of DNA-templated transcription"/>
    <property type="evidence" value="ECO:0007669"/>
    <property type="project" value="InterPro"/>
</dbReference>
<dbReference type="InterPro" id="IPR036388">
    <property type="entry name" value="WH-like_DNA-bd_sf"/>
</dbReference>
<evidence type="ECO:0000256" key="3">
    <source>
        <dbReference type="ARBA" id="ARBA00023163"/>
    </source>
</evidence>
<dbReference type="InterPro" id="IPR016032">
    <property type="entry name" value="Sig_transdc_resp-reg_C-effctor"/>
</dbReference>
<proteinExistence type="predicted"/>
<dbReference type="Proteomes" id="UP000301751">
    <property type="component" value="Unassembled WGS sequence"/>
</dbReference>
<comment type="caution">
    <text evidence="6">The sequence shown here is derived from an EMBL/GenBank/DDBJ whole genome shotgun (WGS) entry which is preliminary data.</text>
</comment>
<dbReference type="EMBL" id="BJCL01000004">
    <property type="protein sequence ID" value="GCL62908.1"/>
    <property type="molecule type" value="Genomic_DNA"/>
</dbReference>
<dbReference type="AlphaFoldDB" id="A0A480AVU2"/>
<dbReference type="OrthoDB" id="135231at2"/>
<dbReference type="PANTHER" id="PTHR44688">
    <property type="entry name" value="DNA-BINDING TRANSCRIPTIONAL ACTIVATOR DEVR_DOSR"/>
    <property type="match status" value="1"/>
</dbReference>